<dbReference type="RefSeq" id="WP_019999313.1">
    <property type="nucleotide sequence ID" value="NZ_CP192217.1"/>
</dbReference>
<dbReference type="AlphaFoldDB" id="A0A8G2CBY2"/>
<evidence type="ECO:0000313" key="5">
    <source>
        <dbReference type="Proteomes" id="UP001568358"/>
    </source>
</evidence>
<reference evidence="2 5" key="2">
    <citation type="submission" date="2024-07" db="EMBL/GenBank/DDBJ databases">
        <title>Active virus-host system and metabolic interactions in a Lokiarchaeon culture.</title>
        <authorList>
            <person name="Ponce Toledo R.I."/>
            <person name="Rodrigues Oliveira T."/>
            <person name="Schleper C."/>
        </authorList>
    </citation>
    <scope>NUCLEOTIDE SEQUENCE [LARGE SCALE GENOMIC DNA]</scope>
    <source>
        <strain evidence="2 5">B35</strain>
    </source>
</reference>
<feature type="signal peptide" evidence="1">
    <location>
        <begin position="1"/>
        <end position="20"/>
    </location>
</feature>
<dbReference type="Proteomes" id="UP001568358">
    <property type="component" value="Unassembled WGS sequence"/>
</dbReference>
<dbReference type="InterPro" id="IPR012674">
    <property type="entry name" value="Calycin"/>
</dbReference>
<protein>
    <submittedName>
        <fullName evidence="3">Uncharacterized protein</fullName>
    </submittedName>
</protein>
<gene>
    <name evidence="2" type="ORF">AB2Z07_13545</name>
    <name evidence="3" type="ORF">SAMN05660830_02982</name>
</gene>
<feature type="chain" id="PRO_5034427386" evidence="1">
    <location>
        <begin position="21"/>
        <end position="141"/>
    </location>
</feature>
<evidence type="ECO:0000313" key="4">
    <source>
        <dbReference type="Proteomes" id="UP000184001"/>
    </source>
</evidence>
<dbReference type="Gene3D" id="2.40.128.20">
    <property type="match status" value="1"/>
</dbReference>
<accession>A0A8G2CBY2</accession>
<sequence length="141" mass="15957">MKRLLIAIVLTMVCVTTSYAEEDTAITAQENNTVTMGDLVGKTILYTWRTGPFKGASHILLIVDPNTMRLSIESGMKMTDPKTIRFDVVQVSDQVVYITWRSEEYAQTVVMTFNFKTNMIYEVAVTEKANYLSQGPFILKN</sequence>
<dbReference type="EMBL" id="JBFSOO010000011">
    <property type="protein sequence ID" value="MEZ6854538.1"/>
    <property type="molecule type" value="Genomic_DNA"/>
</dbReference>
<comment type="caution">
    <text evidence="3">The sequence shown here is derived from an EMBL/GenBank/DDBJ whole genome shotgun (WGS) entry which is preliminary data.</text>
</comment>
<proteinExistence type="predicted"/>
<evidence type="ECO:0000256" key="1">
    <source>
        <dbReference type="SAM" id="SignalP"/>
    </source>
</evidence>
<evidence type="ECO:0000313" key="2">
    <source>
        <dbReference type="EMBL" id="MEZ6854538.1"/>
    </source>
</evidence>
<keyword evidence="5" id="KW-1185">Reference proteome</keyword>
<reference evidence="3 4" key="1">
    <citation type="submission" date="2016-11" db="EMBL/GenBank/DDBJ databases">
        <authorList>
            <person name="Varghese N."/>
            <person name="Submissions S."/>
        </authorList>
    </citation>
    <scope>NUCLEOTIDE SEQUENCE [LARGE SCALE GENOMIC DNA]</scope>
    <source>
        <strain evidence="3 4">DSM 17919</strain>
    </source>
</reference>
<keyword evidence="1" id="KW-0732">Signal</keyword>
<dbReference type="Proteomes" id="UP000184001">
    <property type="component" value="Unassembled WGS sequence"/>
</dbReference>
<name>A0A8G2CBY2_9BACT</name>
<dbReference type="EMBL" id="FQZR01000009">
    <property type="protein sequence ID" value="SHJ67458.1"/>
    <property type="molecule type" value="Genomic_DNA"/>
</dbReference>
<organism evidence="3 4">
    <name type="scientific">Halodesulfovibrio aestuarii</name>
    <dbReference type="NCBI Taxonomy" id="126333"/>
    <lineage>
        <taxon>Bacteria</taxon>
        <taxon>Pseudomonadati</taxon>
        <taxon>Thermodesulfobacteriota</taxon>
        <taxon>Desulfovibrionia</taxon>
        <taxon>Desulfovibrionales</taxon>
        <taxon>Desulfovibrionaceae</taxon>
        <taxon>Halodesulfovibrio</taxon>
    </lineage>
</organism>
<evidence type="ECO:0000313" key="3">
    <source>
        <dbReference type="EMBL" id="SHJ67458.1"/>
    </source>
</evidence>